<feature type="transmembrane region" description="Helical" evidence="1">
    <location>
        <begin position="46"/>
        <end position="68"/>
    </location>
</feature>
<dbReference type="Proteomes" id="UP000823388">
    <property type="component" value="Chromosome 1N"/>
</dbReference>
<evidence type="ECO:0000313" key="3">
    <source>
        <dbReference type="Proteomes" id="UP000823388"/>
    </source>
</evidence>
<name>A0A8T0WVK9_PANVG</name>
<keyword evidence="3" id="KW-1185">Reference proteome</keyword>
<accession>A0A8T0WVK9</accession>
<protein>
    <submittedName>
        <fullName evidence="2">Uncharacterized protein</fullName>
    </submittedName>
</protein>
<dbReference type="EMBL" id="CM029038">
    <property type="protein sequence ID" value="KAG2650327.1"/>
    <property type="molecule type" value="Genomic_DNA"/>
</dbReference>
<comment type="caution">
    <text evidence="2">The sequence shown here is derived from an EMBL/GenBank/DDBJ whole genome shotgun (WGS) entry which is preliminary data.</text>
</comment>
<keyword evidence="1" id="KW-0812">Transmembrane</keyword>
<dbReference type="AlphaFoldDB" id="A0A8T0WVK9"/>
<feature type="non-terminal residue" evidence="2">
    <location>
        <position position="1"/>
    </location>
</feature>
<reference evidence="2" key="1">
    <citation type="submission" date="2020-05" db="EMBL/GenBank/DDBJ databases">
        <title>WGS assembly of Panicum virgatum.</title>
        <authorList>
            <person name="Lovell J.T."/>
            <person name="Jenkins J."/>
            <person name="Shu S."/>
            <person name="Juenger T.E."/>
            <person name="Schmutz J."/>
        </authorList>
    </citation>
    <scope>NUCLEOTIDE SEQUENCE</scope>
    <source>
        <strain evidence="2">AP13</strain>
    </source>
</reference>
<gene>
    <name evidence="2" type="ORF">PVAP13_1NG158638</name>
</gene>
<proteinExistence type="predicted"/>
<evidence type="ECO:0000256" key="1">
    <source>
        <dbReference type="SAM" id="Phobius"/>
    </source>
</evidence>
<keyword evidence="1" id="KW-0472">Membrane</keyword>
<keyword evidence="1" id="KW-1133">Transmembrane helix</keyword>
<evidence type="ECO:0000313" key="2">
    <source>
        <dbReference type="EMBL" id="KAG2650327.1"/>
    </source>
</evidence>
<sequence>QHKTKLTVGTKSLNVAKVNIIEPGWPCKGHGDEEVNFGEWLDYELIYLYVMFLPESGALCGLICWCIALEDALSEMLDDKVPAQKFLFSHSQIYPC</sequence>
<organism evidence="2 3">
    <name type="scientific">Panicum virgatum</name>
    <name type="common">Blackwell switchgrass</name>
    <dbReference type="NCBI Taxonomy" id="38727"/>
    <lineage>
        <taxon>Eukaryota</taxon>
        <taxon>Viridiplantae</taxon>
        <taxon>Streptophyta</taxon>
        <taxon>Embryophyta</taxon>
        <taxon>Tracheophyta</taxon>
        <taxon>Spermatophyta</taxon>
        <taxon>Magnoliopsida</taxon>
        <taxon>Liliopsida</taxon>
        <taxon>Poales</taxon>
        <taxon>Poaceae</taxon>
        <taxon>PACMAD clade</taxon>
        <taxon>Panicoideae</taxon>
        <taxon>Panicodae</taxon>
        <taxon>Paniceae</taxon>
        <taxon>Panicinae</taxon>
        <taxon>Panicum</taxon>
        <taxon>Panicum sect. Hiantes</taxon>
    </lineage>
</organism>